<accession>A0ACA9QWY1</accession>
<protein>
    <submittedName>
        <fullName evidence="1">10519_t:CDS:1</fullName>
    </submittedName>
</protein>
<evidence type="ECO:0000313" key="1">
    <source>
        <dbReference type="EMBL" id="CAG8767336.1"/>
    </source>
</evidence>
<proteinExistence type="predicted"/>
<sequence>SPLCDKLVILSTMSPLKSLITMNILGFPHNESALVSLYNESALVPLYNEPTSVFSTTNL</sequence>
<dbReference type="EMBL" id="CAJVPU010054668">
    <property type="protein sequence ID" value="CAG8767336.1"/>
    <property type="molecule type" value="Genomic_DNA"/>
</dbReference>
<keyword evidence="2" id="KW-1185">Reference proteome</keyword>
<feature type="non-terminal residue" evidence="1">
    <location>
        <position position="1"/>
    </location>
</feature>
<evidence type="ECO:0000313" key="2">
    <source>
        <dbReference type="Proteomes" id="UP000789702"/>
    </source>
</evidence>
<dbReference type="Proteomes" id="UP000789702">
    <property type="component" value="Unassembled WGS sequence"/>
</dbReference>
<gene>
    <name evidence="1" type="ORF">DHETER_LOCUS15639</name>
</gene>
<organism evidence="1 2">
    <name type="scientific">Dentiscutata heterogama</name>
    <dbReference type="NCBI Taxonomy" id="1316150"/>
    <lineage>
        <taxon>Eukaryota</taxon>
        <taxon>Fungi</taxon>
        <taxon>Fungi incertae sedis</taxon>
        <taxon>Mucoromycota</taxon>
        <taxon>Glomeromycotina</taxon>
        <taxon>Glomeromycetes</taxon>
        <taxon>Diversisporales</taxon>
        <taxon>Gigasporaceae</taxon>
        <taxon>Dentiscutata</taxon>
    </lineage>
</organism>
<feature type="non-terminal residue" evidence="1">
    <location>
        <position position="59"/>
    </location>
</feature>
<reference evidence="1" key="1">
    <citation type="submission" date="2021-06" db="EMBL/GenBank/DDBJ databases">
        <authorList>
            <person name="Kallberg Y."/>
            <person name="Tangrot J."/>
            <person name="Rosling A."/>
        </authorList>
    </citation>
    <scope>NUCLEOTIDE SEQUENCE</scope>
    <source>
        <strain evidence="1">IL203A</strain>
    </source>
</reference>
<name>A0ACA9QWY1_9GLOM</name>
<comment type="caution">
    <text evidence="1">The sequence shown here is derived from an EMBL/GenBank/DDBJ whole genome shotgun (WGS) entry which is preliminary data.</text>
</comment>